<keyword evidence="6" id="KW-1185">Reference proteome</keyword>
<dbReference type="PROSITE" id="PS00653">
    <property type="entry name" value="GLYCOSYL_HYDROL_F1_2"/>
    <property type="match status" value="1"/>
</dbReference>
<accession>A0ABP0YP11</accession>
<dbReference type="PANTHER" id="PTHR10353:SF29">
    <property type="entry name" value="BETA-GLUCOSIDASE 11"/>
    <property type="match status" value="1"/>
</dbReference>
<dbReference type="InterPro" id="IPR001360">
    <property type="entry name" value="Glyco_hydro_1"/>
</dbReference>
<keyword evidence="2" id="KW-0378">Hydrolase</keyword>
<protein>
    <submittedName>
        <fullName evidence="5">Uncharacterized protein</fullName>
    </submittedName>
</protein>
<dbReference type="Pfam" id="PF00232">
    <property type="entry name" value="Glyco_hydro_1"/>
    <property type="match status" value="1"/>
</dbReference>
<evidence type="ECO:0000256" key="2">
    <source>
        <dbReference type="ARBA" id="ARBA00022801"/>
    </source>
</evidence>
<dbReference type="PANTHER" id="PTHR10353">
    <property type="entry name" value="GLYCOSYL HYDROLASE"/>
    <property type="match status" value="1"/>
</dbReference>
<feature type="chain" id="PRO_5047042715" evidence="4">
    <location>
        <begin position="25"/>
        <end position="105"/>
    </location>
</feature>
<keyword evidence="4" id="KW-0732">Signal</keyword>
<sequence length="105" mass="11507">MSKLALALLTLVFFSSRLFGLAFAGADDDYSRSDFSPDFVFGSGTSAYQVEGAANEDGRTPSIWDTYTHSAGLEDESAPEGLQELIQYLNQVYGNLPMYIYENGL</sequence>
<name>A0ABP0YP11_9ROSI</name>
<evidence type="ECO:0000256" key="3">
    <source>
        <dbReference type="RuleBase" id="RU003690"/>
    </source>
</evidence>
<reference evidence="5 6" key="1">
    <citation type="submission" date="2024-03" db="EMBL/GenBank/DDBJ databases">
        <authorList>
            <person name="Gkanogiannis A."/>
            <person name="Becerra Lopez-Lavalle L."/>
        </authorList>
    </citation>
    <scope>NUCLEOTIDE SEQUENCE [LARGE SCALE GENOMIC DNA]</scope>
</reference>
<dbReference type="InterPro" id="IPR033132">
    <property type="entry name" value="GH_1_N_CS"/>
</dbReference>
<evidence type="ECO:0000256" key="4">
    <source>
        <dbReference type="SAM" id="SignalP"/>
    </source>
</evidence>
<comment type="similarity">
    <text evidence="1 3">Belongs to the glycosyl hydrolase 1 family.</text>
</comment>
<feature type="signal peptide" evidence="4">
    <location>
        <begin position="1"/>
        <end position="24"/>
    </location>
</feature>
<dbReference type="InterPro" id="IPR017853">
    <property type="entry name" value="GH"/>
</dbReference>
<evidence type="ECO:0000313" key="6">
    <source>
        <dbReference type="Proteomes" id="UP001642487"/>
    </source>
</evidence>
<evidence type="ECO:0000313" key="5">
    <source>
        <dbReference type="EMBL" id="CAK9322249.1"/>
    </source>
</evidence>
<organism evidence="5 6">
    <name type="scientific">Citrullus colocynthis</name>
    <name type="common">colocynth</name>
    <dbReference type="NCBI Taxonomy" id="252529"/>
    <lineage>
        <taxon>Eukaryota</taxon>
        <taxon>Viridiplantae</taxon>
        <taxon>Streptophyta</taxon>
        <taxon>Embryophyta</taxon>
        <taxon>Tracheophyta</taxon>
        <taxon>Spermatophyta</taxon>
        <taxon>Magnoliopsida</taxon>
        <taxon>eudicotyledons</taxon>
        <taxon>Gunneridae</taxon>
        <taxon>Pentapetalae</taxon>
        <taxon>rosids</taxon>
        <taxon>fabids</taxon>
        <taxon>Cucurbitales</taxon>
        <taxon>Cucurbitaceae</taxon>
        <taxon>Benincaseae</taxon>
        <taxon>Citrullus</taxon>
    </lineage>
</organism>
<dbReference type="EMBL" id="OZ021739">
    <property type="protein sequence ID" value="CAK9322249.1"/>
    <property type="molecule type" value="Genomic_DNA"/>
</dbReference>
<dbReference type="Proteomes" id="UP001642487">
    <property type="component" value="Chromosome 5"/>
</dbReference>
<gene>
    <name evidence="5" type="ORF">CITCOLO1_LOCUS14386</name>
</gene>
<proteinExistence type="inferred from homology"/>
<evidence type="ECO:0000256" key="1">
    <source>
        <dbReference type="ARBA" id="ARBA00010838"/>
    </source>
</evidence>
<dbReference type="Gene3D" id="3.20.20.80">
    <property type="entry name" value="Glycosidases"/>
    <property type="match status" value="1"/>
</dbReference>
<dbReference type="SUPFAM" id="SSF51445">
    <property type="entry name" value="(Trans)glycosidases"/>
    <property type="match status" value="1"/>
</dbReference>